<proteinExistence type="predicted"/>
<feature type="region of interest" description="Disordered" evidence="1">
    <location>
        <begin position="24"/>
        <end position="76"/>
    </location>
</feature>
<gene>
    <name evidence="2" type="ORF">PENTCL1PPCAC_20158</name>
</gene>
<sequence>NPRETDQPILPRAEQHGRDVAIRHQWSADGEVADQDGSIKRRSRTDQDPRGTGQSPKTRPQARLDTVPELLTTVSD</sequence>
<protein>
    <submittedName>
        <fullName evidence="2">Uncharacterized protein</fullName>
    </submittedName>
</protein>
<evidence type="ECO:0000256" key="1">
    <source>
        <dbReference type="SAM" id="MobiDB-lite"/>
    </source>
</evidence>
<name>A0AAV5TVC4_9BILA</name>
<evidence type="ECO:0000313" key="3">
    <source>
        <dbReference type="Proteomes" id="UP001432027"/>
    </source>
</evidence>
<organism evidence="2 3">
    <name type="scientific">Pristionchus entomophagus</name>
    <dbReference type="NCBI Taxonomy" id="358040"/>
    <lineage>
        <taxon>Eukaryota</taxon>
        <taxon>Metazoa</taxon>
        <taxon>Ecdysozoa</taxon>
        <taxon>Nematoda</taxon>
        <taxon>Chromadorea</taxon>
        <taxon>Rhabditida</taxon>
        <taxon>Rhabditina</taxon>
        <taxon>Diplogasteromorpha</taxon>
        <taxon>Diplogasteroidea</taxon>
        <taxon>Neodiplogasteridae</taxon>
        <taxon>Pristionchus</taxon>
    </lineage>
</organism>
<dbReference type="EMBL" id="BTSX01000005">
    <property type="protein sequence ID" value="GMS97983.1"/>
    <property type="molecule type" value="Genomic_DNA"/>
</dbReference>
<dbReference type="AlphaFoldDB" id="A0AAV5TVC4"/>
<keyword evidence="3" id="KW-1185">Reference proteome</keyword>
<reference evidence="2" key="1">
    <citation type="submission" date="2023-10" db="EMBL/GenBank/DDBJ databases">
        <title>Genome assembly of Pristionchus species.</title>
        <authorList>
            <person name="Yoshida K."/>
            <person name="Sommer R.J."/>
        </authorList>
    </citation>
    <scope>NUCLEOTIDE SEQUENCE</scope>
    <source>
        <strain evidence="2">RS0144</strain>
    </source>
</reference>
<comment type="caution">
    <text evidence="2">The sequence shown here is derived from an EMBL/GenBank/DDBJ whole genome shotgun (WGS) entry which is preliminary data.</text>
</comment>
<accession>A0AAV5TVC4</accession>
<dbReference type="Proteomes" id="UP001432027">
    <property type="component" value="Unassembled WGS sequence"/>
</dbReference>
<evidence type="ECO:0000313" key="2">
    <source>
        <dbReference type="EMBL" id="GMS97983.1"/>
    </source>
</evidence>
<feature type="non-terminal residue" evidence="2">
    <location>
        <position position="1"/>
    </location>
</feature>